<accession>A0A2H0BK75</accession>
<gene>
    <name evidence="1" type="ORF">COX03_00245</name>
</gene>
<dbReference type="EMBL" id="PCSW01000008">
    <property type="protein sequence ID" value="PIP57959.1"/>
    <property type="molecule type" value="Genomic_DNA"/>
</dbReference>
<dbReference type="AlphaFoldDB" id="A0A2H0BK75"/>
<reference evidence="1 2" key="1">
    <citation type="submission" date="2017-09" db="EMBL/GenBank/DDBJ databases">
        <title>Depth-based differentiation of microbial function through sediment-hosted aquifers and enrichment of novel symbionts in the deep terrestrial subsurface.</title>
        <authorList>
            <person name="Probst A.J."/>
            <person name="Ladd B."/>
            <person name="Jarett J.K."/>
            <person name="Geller-Mcgrath D.E."/>
            <person name="Sieber C.M."/>
            <person name="Emerson J.B."/>
            <person name="Anantharaman K."/>
            <person name="Thomas B.C."/>
            <person name="Malmstrom R."/>
            <person name="Stieglmeier M."/>
            <person name="Klingl A."/>
            <person name="Woyke T."/>
            <person name="Ryan C.M."/>
            <person name="Banfield J.F."/>
        </authorList>
    </citation>
    <scope>NUCLEOTIDE SEQUENCE [LARGE SCALE GENOMIC DNA]</scope>
    <source>
        <strain evidence="1">CG22_combo_CG10-13_8_21_14_all_39_10</strain>
    </source>
</reference>
<sequence length="131" mass="15177">MTMNKMKYPIDCKNDQYTFGYWQGRMLGLLEACIDASTLSVEAAKSAFSEGFADFFPLHGNYMNLNQIKHQDLFVNDDGDEAWKAFSRLLQLWMDLQGETLPGVDETDFVSERHFVNILRLSKLNLEQLRK</sequence>
<organism evidence="1 2">
    <name type="scientific">Candidatus Woesebacteria bacterium CG22_combo_CG10-13_8_21_14_all_39_10</name>
    <dbReference type="NCBI Taxonomy" id="1975059"/>
    <lineage>
        <taxon>Bacteria</taxon>
        <taxon>Candidatus Woeseibacteriota</taxon>
    </lineage>
</organism>
<dbReference type="Proteomes" id="UP000229847">
    <property type="component" value="Unassembled WGS sequence"/>
</dbReference>
<proteinExistence type="predicted"/>
<evidence type="ECO:0000313" key="2">
    <source>
        <dbReference type="Proteomes" id="UP000229847"/>
    </source>
</evidence>
<comment type="caution">
    <text evidence="1">The sequence shown here is derived from an EMBL/GenBank/DDBJ whole genome shotgun (WGS) entry which is preliminary data.</text>
</comment>
<protein>
    <submittedName>
        <fullName evidence="1">Uncharacterized protein</fullName>
    </submittedName>
</protein>
<evidence type="ECO:0000313" key="1">
    <source>
        <dbReference type="EMBL" id="PIP57959.1"/>
    </source>
</evidence>
<name>A0A2H0BK75_9BACT</name>